<dbReference type="Gene3D" id="3.40.1190.20">
    <property type="match status" value="1"/>
</dbReference>
<dbReference type="EC" id="2.7.1.49" evidence="5"/>
<dbReference type="CDD" id="cd01169">
    <property type="entry name" value="HMPP_kinase"/>
    <property type="match status" value="1"/>
</dbReference>
<dbReference type="InterPro" id="IPR004399">
    <property type="entry name" value="HMP/HMP-P_kinase_dom"/>
</dbReference>
<evidence type="ECO:0000256" key="4">
    <source>
        <dbReference type="ARBA" id="ARBA00009879"/>
    </source>
</evidence>
<evidence type="ECO:0000256" key="9">
    <source>
        <dbReference type="ARBA" id="ARBA00037917"/>
    </source>
</evidence>
<dbReference type="PANTHER" id="PTHR20858">
    <property type="entry name" value="PHOSPHOMETHYLPYRIMIDINE KINASE"/>
    <property type="match status" value="1"/>
</dbReference>
<accession>A0A1L8R9S3</accession>
<evidence type="ECO:0000256" key="11">
    <source>
        <dbReference type="ARBA" id="ARBA00043176"/>
    </source>
</evidence>
<evidence type="ECO:0000313" key="13">
    <source>
        <dbReference type="EMBL" id="OJG16475.1"/>
    </source>
</evidence>
<organism evidence="13 14">
    <name type="scientific">Enterococcus canintestini</name>
    <dbReference type="NCBI Taxonomy" id="317010"/>
    <lineage>
        <taxon>Bacteria</taxon>
        <taxon>Bacillati</taxon>
        <taxon>Bacillota</taxon>
        <taxon>Bacilli</taxon>
        <taxon>Lactobacillales</taxon>
        <taxon>Enterococcaceae</taxon>
        <taxon>Enterococcus</taxon>
    </lineage>
</organism>
<dbReference type="STRING" id="317010.RU96_GL001217"/>
<dbReference type="GO" id="GO:0008972">
    <property type="term" value="F:phosphomethylpyrimidine kinase activity"/>
    <property type="evidence" value="ECO:0007669"/>
    <property type="project" value="UniProtKB-EC"/>
</dbReference>
<evidence type="ECO:0000256" key="2">
    <source>
        <dbReference type="ARBA" id="ARBA00000565"/>
    </source>
</evidence>
<protein>
    <recommendedName>
        <fullName evidence="7">Hydroxymethylpyrimidine/phosphomethylpyrimidine kinase</fullName>
        <ecNumber evidence="5">2.7.1.49</ecNumber>
        <ecNumber evidence="6">2.7.4.7</ecNumber>
    </recommendedName>
    <alternativeName>
        <fullName evidence="10">Hydroxymethylpyrimidine kinase</fullName>
    </alternativeName>
    <alternativeName>
        <fullName evidence="11">Hydroxymethylpyrimidine phosphate kinase</fullName>
    </alternativeName>
</protein>
<comment type="catalytic activity">
    <reaction evidence="2">
        <text>4-amino-2-methyl-5-(phosphooxymethyl)pyrimidine + ATP = 4-amino-2-methyl-5-(diphosphooxymethyl)pyrimidine + ADP</text>
        <dbReference type="Rhea" id="RHEA:19893"/>
        <dbReference type="ChEBI" id="CHEBI:30616"/>
        <dbReference type="ChEBI" id="CHEBI:57841"/>
        <dbReference type="ChEBI" id="CHEBI:58354"/>
        <dbReference type="ChEBI" id="CHEBI:456216"/>
        <dbReference type="EC" id="2.7.4.7"/>
    </reaction>
</comment>
<keyword evidence="13" id="KW-0418">Kinase</keyword>
<evidence type="ECO:0000259" key="12">
    <source>
        <dbReference type="Pfam" id="PF08543"/>
    </source>
</evidence>
<sequence length="281" mass="30263">MTKIALTIGGSDPFAGGGIQTDLRTFSDYHMLGMSVLTSIVTLKEDCLSIHPIDTEIFAAQLETIQNISFAAIKIGLIANPAFIPLIETFLKDHPDTPVVLDPVLAFKEGDLALEKAIVTGIQKNLAPLATVITPNLIEGQALLKLKNKIATLKDMQVATTRLQTDFNTAVLLKGGSRLAGKFAVDIFATTTGQLSHFTNKKIDSKTINGAGCSLSSAIASGLAENDKLDEVIKNAKDYVYQSIQNGVVVTDEFGSVYYDRKFQKVEGTQIISKIGGETWK</sequence>
<proteinExistence type="inferred from homology"/>
<comment type="pathway">
    <text evidence="3">Cofactor biosynthesis; thiamine diphosphate biosynthesis; 4-amino-2-methyl-5-diphosphomethylpyrimidine from 5-amino-1-(5-phospho-D-ribosyl)imidazole: step 3/3.</text>
</comment>
<dbReference type="InterPro" id="IPR029056">
    <property type="entry name" value="Ribokinase-like"/>
</dbReference>
<reference evidence="13 14" key="1">
    <citation type="submission" date="2014-12" db="EMBL/GenBank/DDBJ databases">
        <title>Draft genome sequences of 29 type strains of Enterococci.</title>
        <authorList>
            <person name="Zhong Z."/>
            <person name="Sun Z."/>
            <person name="Liu W."/>
            <person name="Zhang W."/>
            <person name="Zhang H."/>
        </authorList>
    </citation>
    <scope>NUCLEOTIDE SEQUENCE [LARGE SCALE GENOMIC DNA]</scope>
    <source>
        <strain evidence="13 14">DSM 21207</strain>
    </source>
</reference>
<gene>
    <name evidence="13" type="ORF">RU96_GL001217</name>
</gene>
<dbReference type="Pfam" id="PF08543">
    <property type="entry name" value="Phos_pyr_kin"/>
    <property type="match status" value="1"/>
</dbReference>
<comment type="similarity">
    <text evidence="4">Belongs to the ThiD family.</text>
</comment>
<dbReference type="RefSeq" id="WP_071864036.1">
    <property type="nucleotide sequence ID" value="NZ_JBHLVQ010000010.1"/>
</dbReference>
<name>A0A1L8R9S3_9ENTE</name>
<evidence type="ECO:0000256" key="10">
    <source>
        <dbReference type="ARBA" id="ARBA00042102"/>
    </source>
</evidence>
<dbReference type="GO" id="GO:0009228">
    <property type="term" value="P:thiamine biosynthetic process"/>
    <property type="evidence" value="ECO:0007669"/>
    <property type="project" value="UniProtKB-KW"/>
</dbReference>
<dbReference type="PANTHER" id="PTHR20858:SF17">
    <property type="entry name" value="HYDROXYMETHYLPYRIMIDINE_PHOSPHOMETHYLPYRIMIDINE KINASE THI20-RELATED"/>
    <property type="match status" value="1"/>
</dbReference>
<dbReference type="GO" id="GO:0008902">
    <property type="term" value="F:hydroxymethylpyrimidine kinase activity"/>
    <property type="evidence" value="ECO:0007669"/>
    <property type="project" value="UniProtKB-EC"/>
</dbReference>
<dbReference type="EMBL" id="JXKG01000002">
    <property type="protein sequence ID" value="OJG16475.1"/>
    <property type="molecule type" value="Genomic_DNA"/>
</dbReference>
<evidence type="ECO:0000256" key="1">
    <source>
        <dbReference type="ARBA" id="ARBA00000151"/>
    </source>
</evidence>
<evidence type="ECO:0000313" key="14">
    <source>
        <dbReference type="Proteomes" id="UP000182835"/>
    </source>
</evidence>
<comment type="pathway">
    <text evidence="9">Cofactor biosynthesis; thiamine diphosphate biosynthesis; 4-amino-2-methyl-5-diphosphomethylpyrimidine from 5-amino-1-(5-phospho-D-ribosyl)imidazole: step 2/3.</text>
</comment>
<keyword evidence="13" id="KW-0808">Transferase</keyword>
<dbReference type="OrthoDB" id="9810880at2"/>
<evidence type="ECO:0000256" key="7">
    <source>
        <dbReference type="ARBA" id="ARBA00019161"/>
    </source>
</evidence>
<dbReference type="EC" id="2.7.4.7" evidence="6"/>
<comment type="catalytic activity">
    <reaction evidence="1">
        <text>4-amino-5-hydroxymethyl-2-methylpyrimidine + ATP = 4-amino-2-methyl-5-(phosphooxymethyl)pyrimidine + ADP + H(+)</text>
        <dbReference type="Rhea" id="RHEA:23096"/>
        <dbReference type="ChEBI" id="CHEBI:15378"/>
        <dbReference type="ChEBI" id="CHEBI:16892"/>
        <dbReference type="ChEBI" id="CHEBI:30616"/>
        <dbReference type="ChEBI" id="CHEBI:58354"/>
        <dbReference type="ChEBI" id="CHEBI:456216"/>
        <dbReference type="EC" id="2.7.1.49"/>
    </reaction>
</comment>
<dbReference type="AlphaFoldDB" id="A0A1L8R9S3"/>
<evidence type="ECO:0000256" key="8">
    <source>
        <dbReference type="ARBA" id="ARBA00022977"/>
    </source>
</evidence>
<dbReference type="InterPro" id="IPR013749">
    <property type="entry name" value="PM/HMP-P_kinase-1"/>
</dbReference>
<dbReference type="SUPFAM" id="SSF53613">
    <property type="entry name" value="Ribokinase-like"/>
    <property type="match status" value="1"/>
</dbReference>
<dbReference type="Proteomes" id="UP000182835">
    <property type="component" value="Unassembled WGS sequence"/>
</dbReference>
<evidence type="ECO:0000256" key="5">
    <source>
        <dbReference type="ARBA" id="ARBA00012135"/>
    </source>
</evidence>
<evidence type="ECO:0000256" key="3">
    <source>
        <dbReference type="ARBA" id="ARBA00004769"/>
    </source>
</evidence>
<evidence type="ECO:0000256" key="6">
    <source>
        <dbReference type="ARBA" id="ARBA00012963"/>
    </source>
</evidence>
<keyword evidence="8" id="KW-0784">Thiamine biosynthesis</keyword>
<comment type="caution">
    <text evidence="13">The sequence shown here is derived from an EMBL/GenBank/DDBJ whole genome shotgun (WGS) entry which is preliminary data.</text>
</comment>
<feature type="domain" description="Pyridoxamine kinase/Phosphomethylpyrimidine kinase" evidence="12">
    <location>
        <begin position="12"/>
        <end position="257"/>
    </location>
</feature>
<dbReference type="GO" id="GO:0005829">
    <property type="term" value="C:cytosol"/>
    <property type="evidence" value="ECO:0007669"/>
    <property type="project" value="TreeGrafter"/>
</dbReference>